<feature type="domain" description="Fimbrial-type adhesion" evidence="1">
    <location>
        <begin position="29"/>
        <end position="177"/>
    </location>
</feature>
<dbReference type="InterPro" id="IPR050263">
    <property type="entry name" value="Bact_Fimbrial_Adh_Pro"/>
</dbReference>
<accession>K8WL92</accession>
<dbReference type="PANTHER" id="PTHR33420:SF9">
    <property type="entry name" value="MINOR FIMBRIAL SUBUNIT"/>
    <property type="match status" value="1"/>
</dbReference>
<dbReference type="eggNOG" id="COG3539">
    <property type="taxonomic scope" value="Bacteria"/>
</dbReference>
<dbReference type="SUPFAM" id="SSF49401">
    <property type="entry name" value="Bacterial adhesins"/>
    <property type="match status" value="1"/>
</dbReference>
<dbReference type="STRING" id="1141662.OOA_11998"/>
<dbReference type="Proteomes" id="UP000009336">
    <property type="component" value="Unassembled WGS sequence"/>
</dbReference>
<evidence type="ECO:0000313" key="3">
    <source>
        <dbReference type="Proteomes" id="UP000009336"/>
    </source>
</evidence>
<dbReference type="GO" id="GO:0009289">
    <property type="term" value="C:pilus"/>
    <property type="evidence" value="ECO:0007669"/>
    <property type="project" value="InterPro"/>
</dbReference>
<dbReference type="PATRIC" id="fig|1141662.3.peg.2434"/>
<dbReference type="PANTHER" id="PTHR33420">
    <property type="entry name" value="FIMBRIAL SUBUNIT ELFA-RELATED"/>
    <property type="match status" value="1"/>
</dbReference>
<proteinExistence type="predicted"/>
<name>K8WL92_9GAMM</name>
<dbReference type="HOGENOM" id="CLU_088965_3_3_6"/>
<dbReference type="InterPro" id="IPR000259">
    <property type="entry name" value="Adhesion_dom_fimbrial"/>
</dbReference>
<sequence>MMNRQFKKLIFILLLPYAGTVFAIPDNLHFHGILVEEPCTIKPGDESVRLDFGNVPDKNLYAYGRTVSEAFTINLSECDTSIGKSVNVTFFGTSNLVLPGYLALQNNSSATGFAIGIEDIDGTFLPVNTQSNKLSLQNGTTALKFKAYLKGEPDAISNREIKRGPFNAIATFKLDYE</sequence>
<dbReference type="AlphaFoldDB" id="K8WL92"/>
<reference evidence="2 3" key="1">
    <citation type="journal article" date="2012" name="BMC Genomics">
        <title>Comparative genomics of bacteria in the genus Providencia isolated from wild Drosophila melanogaster.</title>
        <authorList>
            <person name="Galac M.R."/>
            <person name="Lazzaro B.P."/>
        </authorList>
    </citation>
    <scope>NUCLEOTIDE SEQUENCE [LARGE SCALE GENOMIC DNA]</scope>
    <source>
        <strain evidence="2 3">DSM 19968</strain>
    </source>
</reference>
<comment type="caution">
    <text evidence="2">The sequence shown here is derived from an EMBL/GenBank/DDBJ whole genome shotgun (WGS) entry which is preliminary data.</text>
</comment>
<keyword evidence="3" id="KW-1185">Reference proteome</keyword>
<dbReference type="EMBL" id="AKKL01000032">
    <property type="protein sequence ID" value="EKT60756.1"/>
    <property type="molecule type" value="Genomic_DNA"/>
</dbReference>
<dbReference type="Gene3D" id="2.60.40.1090">
    <property type="entry name" value="Fimbrial-type adhesion domain"/>
    <property type="match status" value="1"/>
</dbReference>
<dbReference type="Pfam" id="PF00419">
    <property type="entry name" value="Fimbrial"/>
    <property type="match status" value="1"/>
</dbReference>
<evidence type="ECO:0000259" key="1">
    <source>
        <dbReference type="Pfam" id="PF00419"/>
    </source>
</evidence>
<gene>
    <name evidence="2" type="ORF">OOA_11998</name>
</gene>
<organism evidence="2 3">
    <name type="scientific">Providencia burhodogranariea DSM 19968</name>
    <dbReference type="NCBI Taxonomy" id="1141662"/>
    <lineage>
        <taxon>Bacteria</taxon>
        <taxon>Pseudomonadati</taxon>
        <taxon>Pseudomonadota</taxon>
        <taxon>Gammaproteobacteria</taxon>
        <taxon>Enterobacterales</taxon>
        <taxon>Morganellaceae</taxon>
        <taxon>Providencia</taxon>
    </lineage>
</organism>
<dbReference type="InterPro" id="IPR036937">
    <property type="entry name" value="Adhesion_dom_fimbrial_sf"/>
</dbReference>
<dbReference type="InterPro" id="IPR008966">
    <property type="entry name" value="Adhesion_dom_sf"/>
</dbReference>
<protein>
    <submittedName>
        <fullName evidence="2">Fimbrial subunit</fullName>
    </submittedName>
</protein>
<evidence type="ECO:0000313" key="2">
    <source>
        <dbReference type="EMBL" id="EKT60756.1"/>
    </source>
</evidence>
<dbReference type="GO" id="GO:0043709">
    <property type="term" value="P:cell adhesion involved in single-species biofilm formation"/>
    <property type="evidence" value="ECO:0007669"/>
    <property type="project" value="TreeGrafter"/>
</dbReference>